<evidence type="ECO:0008006" key="3">
    <source>
        <dbReference type="Google" id="ProtNLM"/>
    </source>
</evidence>
<proteinExistence type="predicted"/>
<dbReference type="STRING" id="226506.SAMN04488519_105297"/>
<evidence type="ECO:0000313" key="2">
    <source>
        <dbReference type="Proteomes" id="UP000199564"/>
    </source>
</evidence>
<organism evidence="1 2">
    <name type="scientific">Algoriphagus ornithinivorans</name>
    <dbReference type="NCBI Taxonomy" id="226506"/>
    <lineage>
        <taxon>Bacteria</taxon>
        <taxon>Pseudomonadati</taxon>
        <taxon>Bacteroidota</taxon>
        <taxon>Cytophagia</taxon>
        <taxon>Cytophagales</taxon>
        <taxon>Cyclobacteriaceae</taxon>
        <taxon>Algoriphagus</taxon>
    </lineage>
</organism>
<dbReference type="Proteomes" id="UP000199564">
    <property type="component" value="Unassembled WGS sequence"/>
</dbReference>
<sequence length="85" mass="9859">MSERILLMNISNLKSAIISKVSSLNDEKLLEEINRILDLEVDLVSSYILSLEEKKSIEKGLEDIHENRIYSTEQAEKLLREWLGK</sequence>
<dbReference type="EMBL" id="FOVW01000005">
    <property type="protein sequence ID" value="SFO33270.1"/>
    <property type="molecule type" value="Genomic_DNA"/>
</dbReference>
<keyword evidence="2" id="KW-1185">Reference proteome</keyword>
<evidence type="ECO:0000313" key="1">
    <source>
        <dbReference type="EMBL" id="SFO33270.1"/>
    </source>
</evidence>
<name>A0A1I5GBC8_9BACT</name>
<reference evidence="2" key="1">
    <citation type="submission" date="2016-10" db="EMBL/GenBank/DDBJ databases">
        <authorList>
            <person name="Varghese N."/>
            <person name="Submissions S."/>
        </authorList>
    </citation>
    <scope>NUCLEOTIDE SEQUENCE [LARGE SCALE GENOMIC DNA]</scope>
    <source>
        <strain evidence="2">DSM 15282</strain>
    </source>
</reference>
<dbReference type="AlphaFoldDB" id="A0A1I5GBC8"/>
<gene>
    <name evidence="1" type="ORF">SAMN04488519_105297</name>
</gene>
<dbReference type="RefSeq" id="WP_091653602.1">
    <property type="nucleotide sequence ID" value="NZ_FOVW01000005.1"/>
</dbReference>
<accession>A0A1I5GBC8</accession>
<protein>
    <recommendedName>
        <fullName evidence="3">Addiction module component</fullName>
    </recommendedName>
</protein>